<protein>
    <submittedName>
        <fullName evidence="2">Ribosome biogenesis protein</fullName>
    </submittedName>
</protein>
<dbReference type="InterPro" id="IPR029026">
    <property type="entry name" value="tRNA_m1G_MTases_N"/>
</dbReference>
<dbReference type="InterPro" id="IPR003750">
    <property type="entry name" value="Put_MeTrfase-C9orf114-like"/>
</dbReference>
<dbReference type="Pfam" id="PF02598">
    <property type="entry name" value="Methyltrn_RNA_3"/>
    <property type="match status" value="1"/>
</dbReference>
<dbReference type="CDD" id="cd18086">
    <property type="entry name" value="HsC9orf114-like"/>
    <property type="match status" value="1"/>
</dbReference>
<dbReference type="InterPro" id="IPR029028">
    <property type="entry name" value="Alpha/beta_knot_MTases"/>
</dbReference>
<dbReference type="PANTHER" id="PTHR12150">
    <property type="entry name" value="CLASS IV SAM-BINDING METHYLTRANSFERASE-RELATED"/>
    <property type="match status" value="1"/>
</dbReference>
<evidence type="ECO:0000256" key="1">
    <source>
        <dbReference type="ARBA" id="ARBA00009841"/>
    </source>
</evidence>
<dbReference type="WBParaSite" id="SBAD_0001160801-mRNA-1">
    <property type="protein sequence ID" value="SBAD_0001160801-mRNA-1"/>
    <property type="gene ID" value="SBAD_0001160801"/>
</dbReference>
<reference evidence="2" key="1">
    <citation type="submission" date="2016-06" db="UniProtKB">
        <authorList>
            <consortium name="WormBaseParasite"/>
        </authorList>
    </citation>
    <scope>IDENTIFICATION</scope>
</reference>
<dbReference type="PANTHER" id="PTHR12150:SF13">
    <property type="entry name" value="METHYLTRANSFERASE C9ORF114-RELATED"/>
    <property type="match status" value="1"/>
</dbReference>
<name>A0A183J5S7_9BILA</name>
<dbReference type="SUPFAM" id="SSF75217">
    <property type="entry name" value="alpha/beta knot"/>
    <property type="match status" value="1"/>
</dbReference>
<evidence type="ECO:0000313" key="2">
    <source>
        <dbReference type="WBParaSite" id="SBAD_0001160801-mRNA-1"/>
    </source>
</evidence>
<organism evidence="2">
    <name type="scientific">Soboliphyme baturini</name>
    <dbReference type="NCBI Taxonomy" id="241478"/>
    <lineage>
        <taxon>Eukaryota</taxon>
        <taxon>Metazoa</taxon>
        <taxon>Ecdysozoa</taxon>
        <taxon>Nematoda</taxon>
        <taxon>Enoplea</taxon>
        <taxon>Dorylaimia</taxon>
        <taxon>Dioctophymatida</taxon>
        <taxon>Dioctophymatoidea</taxon>
        <taxon>Soboliphymatidae</taxon>
        <taxon>Soboliphyme</taxon>
    </lineage>
</organism>
<accession>A0A183J5S7</accession>
<sequence>LNLDRKKLVKKLKEERFIDARKISEIEKKCRENEETANIENESPEGRNYTVSVAVPGSILDNAQTHELRTYLAGQIARAAAIFEVDEIVVFDEFSKTTEKLYGFTQNSNILMVKILRYLECPQYLRKHMFPLQKDLRYAGLLNPLDCFHHFRVTDLSVPYREGVVLDKSVKAGRGSFVYVGLHKVNQIFFFCVYSFAKEAWSLRQES</sequence>
<dbReference type="Gene3D" id="3.40.1280.10">
    <property type="match status" value="1"/>
</dbReference>
<comment type="similarity">
    <text evidence="1">Belongs to the class IV-like SAM-binding methyltransferase superfamily.</text>
</comment>
<proteinExistence type="inferred from homology"/>
<dbReference type="AlphaFoldDB" id="A0A183J5S7"/>